<dbReference type="PROSITE" id="PS00571">
    <property type="entry name" value="AMIDASES"/>
    <property type="match status" value="1"/>
</dbReference>
<dbReference type="GO" id="GO:0047412">
    <property type="term" value="F:N-(long-chain-acyl)ethanolamine deacylase activity"/>
    <property type="evidence" value="ECO:0007669"/>
    <property type="project" value="TreeGrafter"/>
</dbReference>
<dbReference type="Gene3D" id="3.90.1300.10">
    <property type="entry name" value="Amidase signature (AS) domain"/>
    <property type="match status" value="1"/>
</dbReference>
<organism evidence="4">
    <name type="scientific">Sesamum angustifolium</name>
    <dbReference type="NCBI Taxonomy" id="2727405"/>
    <lineage>
        <taxon>Eukaryota</taxon>
        <taxon>Viridiplantae</taxon>
        <taxon>Streptophyta</taxon>
        <taxon>Embryophyta</taxon>
        <taxon>Tracheophyta</taxon>
        <taxon>Spermatophyta</taxon>
        <taxon>Magnoliopsida</taxon>
        <taxon>eudicotyledons</taxon>
        <taxon>Gunneridae</taxon>
        <taxon>Pentapetalae</taxon>
        <taxon>asterids</taxon>
        <taxon>lamiids</taxon>
        <taxon>Lamiales</taxon>
        <taxon>Pedaliaceae</taxon>
        <taxon>Sesamum</taxon>
    </lineage>
</organism>
<dbReference type="GO" id="GO:0070291">
    <property type="term" value="P:N-acylethanolamine metabolic process"/>
    <property type="evidence" value="ECO:0007669"/>
    <property type="project" value="TreeGrafter"/>
</dbReference>
<proteinExistence type="inferred from homology"/>
<dbReference type="PANTHER" id="PTHR11895:SF156">
    <property type="entry name" value="FATTY ACID AMIDE HYDROLASE"/>
    <property type="match status" value="1"/>
</dbReference>
<dbReference type="Pfam" id="PF01425">
    <property type="entry name" value="Amidase"/>
    <property type="match status" value="1"/>
</dbReference>
<dbReference type="InterPro" id="IPR023631">
    <property type="entry name" value="Amidase_dom"/>
</dbReference>
<accession>A0AAW2QBR4</accession>
<evidence type="ECO:0000256" key="1">
    <source>
        <dbReference type="ARBA" id="ARBA00009199"/>
    </source>
</evidence>
<reference evidence="4" key="2">
    <citation type="journal article" date="2024" name="Plant">
        <title>Genomic evolution and insights into agronomic trait innovations of Sesamum species.</title>
        <authorList>
            <person name="Miao H."/>
            <person name="Wang L."/>
            <person name="Qu L."/>
            <person name="Liu H."/>
            <person name="Sun Y."/>
            <person name="Le M."/>
            <person name="Wang Q."/>
            <person name="Wei S."/>
            <person name="Zheng Y."/>
            <person name="Lin W."/>
            <person name="Duan Y."/>
            <person name="Cao H."/>
            <person name="Xiong S."/>
            <person name="Wang X."/>
            <person name="Wei L."/>
            <person name="Li C."/>
            <person name="Ma Q."/>
            <person name="Ju M."/>
            <person name="Zhao R."/>
            <person name="Li G."/>
            <person name="Mu C."/>
            <person name="Tian Q."/>
            <person name="Mei H."/>
            <person name="Zhang T."/>
            <person name="Gao T."/>
            <person name="Zhang H."/>
        </authorList>
    </citation>
    <scope>NUCLEOTIDE SEQUENCE</scope>
    <source>
        <strain evidence="4">G01</strain>
    </source>
</reference>
<keyword evidence="4" id="KW-0378">Hydrolase</keyword>
<dbReference type="GO" id="GO:0016020">
    <property type="term" value="C:membrane"/>
    <property type="evidence" value="ECO:0007669"/>
    <property type="project" value="TreeGrafter"/>
</dbReference>
<dbReference type="EMBL" id="JACGWK010000003">
    <property type="protein sequence ID" value="KAL0365241.1"/>
    <property type="molecule type" value="Genomic_DNA"/>
</dbReference>
<feature type="region of interest" description="Disordered" evidence="2">
    <location>
        <begin position="299"/>
        <end position="325"/>
    </location>
</feature>
<comment type="caution">
    <text evidence="4">The sequence shown here is derived from an EMBL/GenBank/DDBJ whole genome shotgun (WGS) entry which is preliminary data.</text>
</comment>
<dbReference type="AlphaFoldDB" id="A0AAW2QBR4"/>
<name>A0AAW2QBR4_9LAMI</name>
<dbReference type="InterPro" id="IPR020556">
    <property type="entry name" value="Amidase_CS"/>
</dbReference>
<dbReference type="InterPro" id="IPR000120">
    <property type="entry name" value="Amidase"/>
</dbReference>
<protein>
    <submittedName>
        <fullName evidence="4">Fatty acid amide hydrolase</fullName>
    </submittedName>
</protein>
<gene>
    <name evidence="4" type="ORF">Sangu_0621700</name>
</gene>
<evidence type="ECO:0000259" key="3">
    <source>
        <dbReference type="Pfam" id="PF01425"/>
    </source>
</evidence>
<sequence length="448" mass="49310">MHEIADIKILPIEKVTMQRELMAEMRSMDVESTSCDIRGYCAAEMGKKKVMLPADEVDMATVKYQYEKIEAPHLTGISLKLFVRLLEAPIIGSLIISHLKQENKMIEMLRNTVIPEAPMFKPEFPPQESEPEVVLLDEDGKPEERVELALKTLPDYDTANSWIPDSSSPFRYWKIRDYAFAYRSKLTTPSAVAERFISALDEFNSKKPPTPLLISYDPELIRRQAAASTQRFEEGNPLSVLDGIFVAIKDDIDCYPHPSKGGTTFFHEVRPVEEDAVSVARLRRCGVILVGKANMHELGLGTTGNNPNHGTARNPHAPERYTGGSSSGPAAIVASGLCSAALGTDGGGSVRIPSSLCGVVGLKSTYGRTDMSGSICDSGTVEIIGPITSTVEDAILVKRVKFTHDTRTNLALFRSFFSIRLCCCSMPEELCATPKKKPLQFHDILKGN</sequence>
<feature type="domain" description="Amidase" evidence="3">
    <location>
        <begin position="213"/>
        <end position="407"/>
    </location>
</feature>
<dbReference type="SUPFAM" id="SSF75304">
    <property type="entry name" value="Amidase signature (AS) enzymes"/>
    <property type="match status" value="1"/>
</dbReference>
<reference evidence="4" key="1">
    <citation type="submission" date="2020-06" db="EMBL/GenBank/DDBJ databases">
        <authorList>
            <person name="Li T."/>
            <person name="Hu X."/>
            <person name="Zhang T."/>
            <person name="Song X."/>
            <person name="Zhang H."/>
            <person name="Dai N."/>
            <person name="Sheng W."/>
            <person name="Hou X."/>
            <person name="Wei L."/>
        </authorList>
    </citation>
    <scope>NUCLEOTIDE SEQUENCE</scope>
    <source>
        <strain evidence="4">G01</strain>
        <tissue evidence="4">Leaf</tissue>
    </source>
</reference>
<evidence type="ECO:0000313" key="4">
    <source>
        <dbReference type="EMBL" id="KAL0365241.1"/>
    </source>
</evidence>
<dbReference type="PANTHER" id="PTHR11895">
    <property type="entry name" value="TRANSAMIDASE"/>
    <property type="match status" value="1"/>
</dbReference>
<evidence type="ECO:0000256" key="2">
    <source>
        <dbReference type="SAM" id="MobiDB-lite"/>
    </source>
</evidence>
<dbReference type="InterPro" id="IPR036928">
    <property type="entry name" value="AS_sf"/>
</dbReference>
<comment type="similarity">
    <text evidence="1">Belongs to the amidase family.</text>
</comment>